<name>A0A923MSQ6_9BURK</name>
<comment type="caution">
    <text evidence="1">The sequence shown here is derived from an EMBL/GenBank/DDBJ whole genome shotgun (WGS) entry which is preliminary data.</text>
</comment>
<proteinExistence type="predicted"/>
<dbReference type="CDD" id="cd10923">
    <property type="entry name" value="CE4_COG5298"/>
    <property type="match status" value="1"/>
</dbReference>
<dbReference type="Proteomes" id="UP000608513">
    <property type="component" value="Unassembled WGS sequence"/>
</dbReference>
<gene>
    <name evidence="1" type="ORF">H8N03_19450</name>
</gene>
<keyword evidence="2" id="KW-1185">Reference proteome</keyword>
<dbReference type="Pfam" id="PF10096">
    <property type="entry name" value="DUF2334"/>
    <property type="match status" value="1"/>
</dbReference>
<protein>
    <submittedName>
        <fullName evidence="1">DUF2334 domain-containing protein</fullName>
    </submittedName>
</protein>
<accession>A0A923MSQ6</accession>
<evidence type="ECO:0000313" key="1">
    <source>
        <dbReference type="EMBL" id="MBC5785132.1"/>
    </source>
</evidence>
<dbReference type="InterPro" id="IPR018763">
    <property type="entry name" value="DUF2334"/>
</dbReference>
<reference evidence="1" key="1">
    <citation type="submission" date="2020-08" db="EMBL/GenBank/DDBJ databases">
        <title>Ramlibacter sp. USB13 16S ribosomal RNA gene genome sequencing and assembly.</title>
        <authorList>
            <person name="Kang M."/>
        </authorList>
    </citation>
    <scope>NUCLEOTIDE SEQUENCE</scope>
    <source>
        <strain evidence="1">USB13</strain>
    </source>
</reference>
<evidence type="ECO:0000313" key="2">
    <source>
        <dbReference type="Proteomes" id="UP000608513"/>
    </source>
</evidence>
<dbReference type="AlphaFoldDB" id="A0A923MSQ6"/>
<sequence>MLGNLLGHFDAKVDLVPVHRYAAGQMAAHDATFYLGAAYDTQLPTAFLADAAATTKTLVWFKYNLWRLADDPAYQFTATRGIAFDDLRGMNAQPTAAAPSPGFFDTVAYKGKDFVKYYAYDAQKNAIDADPDIGVTEVADAAKASVVVPIRNSRTGEQAPYVVRSGRFWYVADIPFSFIGPRDRYLVLADLLHDMLGIDHPEQHQAMVRLEDVGAPVSVSAMKRLTDFLQGRNIRFSIAVIPHHMDPKGSGNDGVPQEIPLAQATNLRTALDYALPRGGEIVMHGYTHQYGAVKNPWTGMSGDDYEFWDIAHNAPVPEDSTEWALGRFTKGLWELGQFNYGPVAWETPHYMASPTASRAVPLAFNTTYQRVVYFTADKPDFSPHAGKDFSAGQIFPYVIQRDYYGQKVLPENLGNIEYDIRRIDPTSYFTYSWQDILLNAQYALTVRDGFGSFFFHPFWLEKDIGTTGYQDFTRLVDGITALGYTWVTPTTVR</sequence>
<organism evidence="1 2">
    <name type="scientific">Ramlibacter cellulosilyticus</name>
    <dbReference type="NCBI Taxonomy" id="2764187"/>
    <lineage>
        <taxon>Bacteria</taxon>
        <taxon>Pseudomonadati</taxon>
        <taxon>Pseudomonadota</taxon>
        <taxon>Betaproteobacteria</taxon>
        <taxon>Burkholderiales</taxon>
        <taxon>Comamonadaceae</taxon>
        <taxon>Ramlibacter</taxon>
    </lineage>
</organism>
<dbReference type="EMBL" id="JACORT010000009">
    <property type="protein sequence ID" value="MBC5785132.1"/>
    <property type="molecule type" value="Genomic_DNA"/>
</dbReference>